<gene>
    <name evidence="1" type="ORF">Q4521_21220</name>
</gene>
<dbReference type="GO" id="GO:0004601">
    <property type="term" value="F:peroxidase activity"/>
    <property type="evidence" value="ECO:0007669"/>
    <property type="project" value="InterPro"/>
</dbReference>
<sequence>TGHSINPITKEPYKEQWVSKGDYTRVLAEFWADGPDSETPPGHWFTILNYVNDHPLNLKRFNGNGESLDNLEWDIKSYFILGGAMHDVAITAWSIKGWV</sequence>
<accession>A0AAW7XE45</accession>
<dbReference type="Proteomes" id="UP001169760">
    <property type="component" value="Unassembled WGS sequence"/>
</dbReference>
<protein>
    <submittedName>
        <fullName evidence="1">Uncharacterized protein</fullName>
    </submittedName>
</protein>
<proteinExistence type="predicted"/>
<feature type="non-terminal residue" evidence="1">
    <location>
        <position position="1"/>
    </location>
</feature>
<dbReference type="InterPro" id="IPR016119">
    <property type="entry name" value="Br/Cl_peroxidase_C"/>
</dbReference>
<dbReference type="AlphaFoldDB" id="A0AAW7XE45"/>
<name>A0AAW7XE45_9GAMM</name>
<organism evidence="1 2">
    <name type="scientific">Saccharophagus degradans</name>
    <dbReference type="NCBI Taxonomy" id="86304"/>
    <lineage>
        <taxon>Bacteria</taxon>
        <taxon>Pseudomonadati</taxon>
        <taxon>Pseudomonadota</taxon>
        <taxon>Gammaproteobacteria</taxon>
        <taxon>Cellvibrionales</taxon>
        <taxon>Cellvibrionaceae</taxon>
        <taxon>Saccharophagus</taxon>
    </lineage>
</organism>
<feature type="non-terminal residue" evidence="1">
    <location>
        <position position="99"/>
    </location>
</feature>
<evidence type="ECO:0000313" key="2">
    <source>
        <dbReference type="Proteomes" id="UP001169760"/>
    </source>
</evidence>
<dbReference type="EMBL" id="JAUOPB010000140">
    <property type="protein sequence ID" value="MDO6425018.1"/>
    <property type="molecule type" value="Genomic_DNA"/>
</dbReference>
<evidence type="ECO:0000313" key="1">
    <source>
        <dbReference type="EMBL" id="MDO6425018.1"/>
    </source>
</evidence>
<dbReference type="InterPro" id="IPR036938">
    <property type="entry name" value="PAP2/HPO_sf"/>
</dbReference>
<dbReference type="Gene3D" id="1.10.606.10">
    <property type="entry name" value="Vanadium-containing Chloroperoxidase, domain 2"/>
    <property type="match status" value="1"/>
</dbReference>
<comment type="caution">
    <text evidence="1">The sequence shown here is derived from an EMBL/GenBank/DDBJ whole genome shotgun (WGS) entry which is preliminary data.</text>
</comment>
<reference evidence="1" key="1">
    <citation type="submission" date="2023-07" db="EMBL/GenBank/DDBJ databases">
        <title>Genome content predicts the carbon catabolic preferences of heterotrophic bacteria.</title>
        <authorList>
            <person name="Gralka M."/>
        </authorList>
    </citation>
    <scope>NUCLEOTIDE SEQUENCE</scope>
    <source>
        <strain evidence="1">I3M17_2</strain>
    </source>
</reference>
<dbReference type="SUPFAM" id="SSF48317">
    <property type="entry name" value="Acid phosphatase/Vanadium-dependent haloperoxidase"/>
    <property type="match status" value="1"/>
</dbReference>